<protein>
    <recommendedName>
        <fullName evidence="7">Rhodopsin domain-containing protein</fullName>
    </recommendedName>
</protein>
<keyword evidence="3 6" id="KW-1133">Transmembrane helix</keyword>
<dbReference type="STRING" id="1095630.A0A2J6TA28"/>
<feature type="domain" description="Rhodopsin" evidence="7">
    <location>
        <begin position="33"/>
        <end position="273"/>
    </location>
</feature>
<evidence type="ECO:0000256" key="6">
    <source>
        <dbReference type="SAM" id="Phobius"/>
    </source>
</evidence>
<comment type="subcellular location">
    <subcellularLocation>
        <location evidence="1">Membrane</location>
        <topology evidence="1">Multi-pass membrane protein</topology>
    </subcellularLocation>
</comment>
<comment type="similarity">
    <text evidence="5">Belongs to the SAT4 family.</text>
</comment>
<evidence type="ECO:0000313" key="8">
    <source>
        <dbReference type="EMBL" id="PMD59871.1"/>
    </source>
</evidence>
<feature type="transmembrane region" description="Helical" evidence="6">
    <location>
        <begin position="100"/>
        <end position="118"/>
    </location>
</feature>
<dbReference type="GO" id="GO:0016020">
    <property type="term" value="C:membrane"/>
    <property type="evidence" value="ECO:0007669"/>
    <property type="project" value="UniProtKB-SubCell"/>
</dbReference>
<feature type="transmembrane region" description="Helical" evidence="6">
    <location>
        <begin position="130"/>
        <end position="151"/>
    </location>
</feature>
<keyword evidence="2 6" id="KW-0812">Transmembrane</keyword>
<proteinExistence type="inferred from homology"/>
<feature type="transmembrane region" description="Helical" evidence="6">
    <location>
        <begin position="210"/>
        <end position="232"/>
    </location>
</feature>
<evidence type="ECO:0000256" key="4">
    <source>
        <dbReference type="ARBA" id="ARBA00023136"/>
    </source>
</evidence>
<feature type="transmembrane region" description="Helical" evidence="6">
    <location>
        <begin position="49"/>
        <end position="69"/>
    </location>
</feature>
<evidence type="ECO:0000256" key="2">
    <source>
        <dbReference type="ARBA" id="ARBA00022692"/>
    </source>
</evidence>
<dbReference type="InterPro" id="IPR052337">
    <property type="entry name" value="SAT4-like"/>
</dbReference>
<dbReference type="RefSeq" id="XP_024736775.1">
    <property type="nucleotide sequence ID" value="XM_024874786.1"/>
</dbReference>
<dbReference type="AlphaFoldDB" id="A0A2J6TA28"/>
<dbReference type="PANTHER" id="PTHR33048">
    <property type="entry name" value="PTH11-LIKE INTEGRAL MEMBRANE PROTEIN (AFU_ORTHOLOGUE AFUA_5G11245)"/>
    <property type="match status" value="1"/>
</dbReference>
<dbReference type="Proteomes" id="UP000235371">
    <property type="component" value="Unassembled WGS sequence"/>
</dbReference>
<keyword evidence="9" id="KW-1185">Reference proteome</keyword>
<organism evidence="8 9">
    <name type="scientific">Hyaloscypha bicolor E</name>
    <dbReference type="NCBI Taxonomy" id="1095630"/>
    <lineage>
        <taxon>Eukaryota</taxon>
        <taxon>Fungi</taxon>
        <taxon>Dikarya</taxon>
        <taxon>Ascomycota</taxon>
        <taxon>Pezizomycotina</taxon>
        <taxon>Leotiomycetes</taxon>
        <taxon>Helotiales</taxon>
        <taxon>Hyaloscyphaceae</taxon>
        <taxon>Hyaloscypha</taxon>
        <taxon>Hyaloscypha bicolor</taxon>
    </lineage>
</organism>
<dbReference type="OrthoDB" id="5329176at2759"/>
<feature type="transmembrane region" description="Helical" evidence="6">
    <location>
        <begin position="171"/>
        <end position="198"/>
    </location>
</feature>
<feature type="transmembrane region" description="Helical" evidence="6">
    <location>
        <begin position="16"/>
        <end position="37"/>
    </location>
</feature>
<evidence type="ECO:0000256" key="5">
    <source>
        <dbReference type="ARBA" id="ARBA00038359"/>
    </source>
</evidence>
<gene>
    <name evidence="8" type="ORF">K444DRAFT_529203</name>
</gene>
<sequence length="364" mass="40396">MATIATLDHSNLQAEAFALTFAFPVLATLTIGLRIYNRSLTGTFGYDDWFICIAAVFFWAETFVTYKFIRIGYIGYHIYDIPFTTVDRQLLGKYGYAAELIYVPILGLIKTSIMLFLFRLTGQKKAVKRAILGLLILNGALTITNLLFVLFQCLPIAAIWDRAAYPNAKCLPFSIVTTAFASASVFTDALALILPTWIVYDLKISRKQMFLLIGILSFGLITVVSGLVRLVLLAQFSANPPKDFTHTILFCISNIEVGLAFVAACAPYMKPLVLRIAPTFFGSTRFGKTTGRATRPVYELSQSRIWKGTQTMTHVNASGGNFGARISKDGGLNDKTDIMMTRETEVKWQDNPNGTLQTRPKSLV</sequence>
<dbReference type="Pfam" id="PF20684">
    <property type="entry name" value="Fung_rhodopsin"/>
    <property type="match status" value="1"/>
</dbReference>
<evidence type="ECO:0000256" key="3">
    <source>
        <dbReference type="ARBA" id="ARBA00022989"/>
    </source>
</evidence>
<dbReference type="InterPro" id="IPR049326">
    <property type="entry name" value="Rhodopsin_dom_fungi"/>
</dbReference>
<evidence type="ECO:0000259" key="7">
    <source>
        <dbReference type="Pfam" id="PF20684"/>
    </source>
</evidence>
<dbReference type="InParanoid" id="A0A2J6TA28"/>
<evidence type="ECO:0000256" key="1">
    <source>
        <dbReference type="ARBA" id="ARBA00004141"/>
    </source>
</evidence>
<evidence type="ECO:0000313" key="9">
    <source>
        <dbReference type="Proteomes" id="UP000235371"/>
    </source>
</evidence>
<feature type="transmembrane region" description="Helical" evidence="6">
    <location>
        <begin position="244"/>
        <end position="266"/>
    </location>
</feature>
<keyword evidence="4 6" id="KW-0472">Membrane</keyword>
<dbReference type="PANTHER" id="PTHR33048:SF108">
    <property type="entry name" value="INTEGRAL MEMBRANE PROTEIN"/>
    <property type="match status" value="1"/>
</dbReference>
<name>A0A2J6TA28_9HELO</name>
<reference evidence="8 9" key="1">
    <citation type="submission" date="2016-04" db="EMBL/GenBank/DDBJ databases">
        <title>A degradative enzymes factory behind the ericoid mycorrhizal symbiosis.</title>
        <authorList>
            <consortium name="DOE Joint Genome Institute"/>
            <person name="Martino E."/>
            <person name="Morin E."/>
            <person name="Grelet G."/>
            <person name="Kuo A."/>
            <person name="Kohler A."/>
            <person name="Daghino S."/>
            <person name="Barry K."/>
            <person name="Choi C."/>
            <person name="Cichocki N."/>
            <person name="Clum A."/>
            <person name="Copeland A."/>
            <person name="Hainaut M."/>
            <person name="Haridas S."/>
            <person name="Labutti K."/>
            <person name="Lindquist E."/>
            <person name="Lipzen A."/>
            <person name="Khouja H.-R."/>
            <person name="Murat C."/>
            <person name="Ohm R."/>
            <person name="Olson A."/>
            <person name="Spatafora J."/>
            <person name="Veneault-Fourrey C."/>
            <person name="Henrissat B."/>
            <person name="Grigoriev I."/>
            <person name="Martin F."/>
            <person name="Perotto S."/>
        </authorList>
    </citation>
    <scope>NUCLEOTIDE SEQUENCE [LARGE SCALE GENOMIC DNA]</scope>
    <source>
        <strain evidence="8 9">E</strain>
    </source>
</reference>
<dbReference type="GeneID" id="36582866"/>
<accession>A0A2J6TA28</accession>
<dbReference type="EMBL" id="KZ613803">
    <property type="protein sequence ID" value="PMD59871.1"/>
    <property type="molecule type" value="Genomic_DNA"/>
</dbReference>